<accession>A0A455T661</accession>
<evidence type="ECO:0000256" key="1">
    <source>
        <dbReference type="SAM" id="MobiDB-lite"/>
    </source>
</evidence>
<evidence type="ECO:0000313" key="2">
    <source>
        <dbReference type="EMBL" id="BBH94871.1"/>
    </source>
</evidence>
<organism evidence="2">
    <name type="scientific">Thermogemmatispora argillosa</name>
    <dbReference type="NCBI Taxonomy" id="2045280"/>
    <lineage>
        <taxon>Bacteria</taxon>
        <taxon>Bacillati</taxon>
        <taxon>Chloroflexota</taxon>
        <taxon>Ktedonobacteria</taxon>
        <taxon>Thermogemmatisporales</taxon>
        <taxon>Thermogemmatisporaceae</taxon>
        <taxon>Thermogemmatispora</taxon>
    </lineage>
</organism>
<sequence>MPAQLASGSGAGTDGEKERQTGWAIPRRRQGVPAFTEEDVRAYLGEHPPLYTMFGAIPAVGSVRFLSSAEAASLLRQGRAGQALAALPPEQEQVCLVELLGPFQIHDPLRPLGRVAPIASRLYLVIDASNGALLTWAPVDR</sequence>
<feature type="region of interest" description="Disordered" evidence="1">
    <location>
        <begin position="1"/>
        <end position="28"/>
    </location>
</feature>
<proteinExistence type="predicted"/>
<dbReference type="AlphaFoldDB" id="A0A455T661"/>
<gene>
    <name evidence="2" type="ORF">KTA_30700</name>
</gene>
<reference evidence="2" key="1">
    <citation type="submission" date="2018-12" db="EMBL/GenBank/DDBJ databases">
        <title>Novel natural products biosynthetic potential of the class Ktedonobacteria.</title>
        <authorList>
            <person name="Zheng Y."/>
            <person name="Saitou A."/>
            <person name="Wang C.M."/>
            <person name="Toyoda A."/>
            <person name="Minakuchi Y."/>
            <person name="Sekiguchi Y."/>
            <person name="Ueda K."/>
            <person name="Takano H."/>
            <person name="Sakai Y."/>
            <person name="Yokota A."/>
            <person name="Yabe S."/>
        </authorList>
    </citation>
    <scope>NUCLEOTIDE SEQUENCE</scope>
    <source>
        <strain evidence="2">A3-2</strain>
    </source>
</reference>
<protein>
    <submittedName>
        <fullName evidence="2">Uncharacterized protein</fullName>
    </submittedName>
</protein>
<dbReference type="EMBL" id="AP019377">
    <property type="protein sequence ID" value="BBH94871.1"/>
    <property type="molecule type" value="Genomic_DNA"/>
</dbReference>
<name>A0A455T661_9CHLR</name>